<organism evidence="5 6">
    <name type="scientific">Physcomitrium patens</name>
    <name type="common">Spreading-leaved earth moss</name>
    <name type="synonym">Physcomitrella patens</name>
    <dbReference type="NCBI Taxonomy" id="3218"/>
    <lineage>
        <taxon>Eukaryota</taxon>
        <taxon>Viridiplantae</taxon>
        <taxon>Streptophyta</taxon>
        <taxon>Embryophyta</taxon>
        <taxon>Bryophyta</taxon>
        <taxon>Bryophytina</taxon>
        <taxon>Bryopsida</taxon>
        <taxon>Funariidae</taxon>
        <taxon>Funariales</taxon>
        <taxon>Funariaceae</taxon>
        <taxon>Physcomitrium</taxon>
    </lineage>
</organism>
<dbReference type="GO" id="GO:0005840">
    <property type="term" value="C:ribosome"/>
    <property type="evidence" value="ECO:0007669"/>
    <property type="project" value="UniProtKB-KW"/>
</dbReference>
<evidence type="ECO:0000313" key="5">
    <source>
        <dbReference type="EnsemblPlants" id="Pp3c21_8670V3.2"/>
    </source>
</evidence>
<dbReference type="SUPFAM" id="SSF143034">
    <property type="entry name" value="L35p-like"/>
    <property type="match status" value="1"/>
</dbReference>
<dbReference type="AlphaFoldDB" id="A0A7I4C7H0"/>
<evidence type="ECO:0000256" key="4">
    <source>
        <dbReference type="RuleBase" id="RU000568"/>
    </source>
</evidence>
<dbReference type="GO" id="GO:1990904">
    <property type="term" value="C:ribonucleoprotein complex"/>
    <property type="evidence" value="ECO:0007669"/>
    <property type="project" value="UniProtKB-KW"/>
</dbReference>
<dbReference type="EMBL" id="ABEU02000021">
    <property type="status" value="NOT_ANNOTATED_CDS"/>
    <property type="molecule type" value="Genomic_DNA"/>
</dbReference>
<keyword evidence="6" id="KW-1185">Reference proteome</keyword>
<dbReference type="Gramene" id="Pp3c21_8670V3.2">
    <property type="protein sequence ID" value="Pp3c21_8670V3.2"/>
    <property type="gene ID" value="Pp3c21_8670"/>
</dbReference>
<dbReference type="OrthoDB" id="162638at2759"/>
<reference evidence="5" key="3">
    <citation type="submission" date="2020-12" db="UniProtKB">
        <authorList>
            <consortium name="EnsemblPlants"/>
        </authorList>
    </citation>
    <scope>IDENTIFICATION</scope>
</reference>
<dbReference type="EnsemblPlants" id="Pp3c21_8670V3.2">
    <property type="protein sequence ID" value="Pp3c21_8670V3.2"/>
    <property type="gene ID" value="Pp3c21_8670"/>
</dbReference>
<dbReference type="InterPro" id="IPR021137">
    <property type="entry name" value="Ribosomal_bL35-like"/>
</dbReference>
<name>A0A7I4C7H0_PHYPA</name>
<sequence>MAMMLRACPLARLRDVHLVSSFKGLSLKSNSTSVSFSAVQVTPACKKLVVQPMAAAGYKLKSHKWHLVALVRLPIVDKFVLAYGNASGVGHVRQALEGVGLASAKRFGVTGSGKITRRCAGRAHLLRKKSTKRKNRLAGKTEVKHCDWQNVIGALPYLKTKKQ</sequence>
<dbReference type="PRINTS" id="PR00064">
    <property type="entry name" value="RIBOSOMALL35"/>
</dbReference>
<proteinExistence type="inferred from homology"/>
<dbReference type="PANTHER" id="PTHR33343:SF1">
    <property type="entry name" value="LARGE RIBOSOMAL SUBUNIT PROTEIN BL35M"/>
    <property type="match status" value="1"/>
</dbReference>
<dbReference type="GO" id="GO:0006412">
    <property type="term" value="P:translation"/>
    <property type="evidence" value="ECO:0007669"/>
    <property type="project" value="InterPro"/>
</dbReference>
<reference evidence="5 6" key="1">
    <citation type="journal article" date="2008" name="Science">
        <title>The Physcomitrella genome reveals evolutionary insights into the conquest of land by plants.</title>
        <authorList>
            <person name="Rensing S."/>
            <person name="Lang D."/>
            <person name="Zimmer A."/>
            <person name="Terry A."/>
            <person name="Salamov A."/>
            <person name="Shapiro H."/>
            <person name="Nishiyama T."/>
            <person name="Perroud P.-F."/>
            <person name="Lindquist E."/>
            <person name="Kamisugi Y."/>
            <person name="Tanahashi T."/>
            <person name="Sakakibara K."/>
            <person name="Fujita T."/>
            <person name="Oishi K."/>
            <person name="Shin-I T."/>
            <person name="Kuroki Y."/>
            <person name="Toyoda A."/>
            <person name="Suzuki Y."/>
            <person name="Hashimoto A."/>
            <person name="Yamaguchi K."/>
            <person name="Sugano A."/>
            <person name="Kohara Y."/>
            <person name="Fujiyama A."/>
            <person name="Anterola A."/>
            <person name="Aoki S."/>
            <person name="Ashton N."/>
            <person name="Barbazuk W.B."/>
            <person name="Barker E."/>
            <person name="Bennetzen J."/>
            <person name="Bezanilla M."/>
            <person name="Blankenship R."/>
            <person name="Cho S.H."/>
            <person name="Dutcher S."/>
            <person name="Estelle M."/>
            <person name="Fawcett J.A."/>
            <person name="Gundlach H."/>
            <person name="Hanada K."/>
            <person name="Heyl A."/>
            <person name="Hicks K.A."/>
            <person name="Hugh J."/>
            <person name="Lohr M."/>
            <person name="Mayer K."/>
            <person name="Melkozernov A."/>
            <person name="Murata T."/>
            <person name="Nelson D."/>
            <person name="Pils B."/>
            <person name="Prigge M."/>
            <person name="Reiss B."/>
            <person name="Renner T."/>
            <person name="Rombauts S."/>
            <person name="Rushton P."/>
            <person name="Sanderfoot A."/>
            <person name="Schween G."/>
            <person name="Shiu S.-H."/>
            <person name="Stueber K."/>
            <person name="Theodoulou F.L."/>
            <person name="Tu H."/>
            <person name="Van de Peer Y."/>
            <person name="Verrier P.J."/>
            <person name="Waters E."/>
            <person name="Wood A."/>
            <person name="Yang L."/>
            <person name="Cove D."/>
            <person name="Cuming A."/>
            <person name="Hasebe M."/>
            <person name="Lucas S."/>
            <person name="Mishler D.B."/>
            <person name="Reski R."/>
            <person name="Grigoriev I."/>
            <person name="Quatrano R.S."/>
            <person name="Boore J.L."/>
        </authorList>
    </citation>
    <scope>NUCLEOTIDE SEQUENCE [LARGE SCALE GENOMIC DNA]</scope>
    <source>
        <strain evidence="5 6">cv. Gransden 2004</strain>
    </source>
</reference>
<dbReference type="InterPro" id="IPR037229">
    <property type="entry name" value="Ribosomal_bL35_sf"/>
</dbReference>
<dbReference type="FunFam" id="4.10.410.60:FF:000001">
    <property type="entry name" value="50S ribosomal protein L35"/>
    <property type="match status" value="1"/>
</dbReference>
<dbReference type="Pfam" id="PF01632">
    <property type="entry name" value="Ribosomal_L35p"/>
    <property type="match status" value="1"/>
</dbReference>
<evidence type="ECO:0000256" key="2">
    <source>
        <dbReference type="ARBA" id="ARBA00022980"/>
    </source>
</evidence>
<accession>A0A7I4C7H0</accession>
<dbReference type="PANTHER" id="PTHR33343">
    <property type="entry name" value="54S RIBOSOMAL PROTEIN BL35M"/>
    <property type="match status" value="1"/>
</dbReference>
<reference evidence="5 6" key="2">
    <citation type="journal article" date="2018" name="Plant J.">
        <title>The Physcomitrella patens chromosome-scale assembly reveals moss genome structure and evolution.</title>
        <authorList>
            <person name="Lang D."/>
            <person name="Ullrich K.K."/>
            <person name="Murat F."/>
            <person name="Fuchs J."/>
            <person name="Jenkins J."/>
            <person name="Haas F.B."/>
            <person name="Piednoel M."/>
            <person name="Gundlach H."/>
            <person name="Van Bel M."/>
            <person name="Meyberg R."/>
            <person name="Vives C."/>
            <person name="Morata J."/>
            <person name="Symeonidi A."/>
            <person name="Hiss M."/>
            <person name="Muchero W."/>
            <person name="Kamisugi Y."/>
            <person name="Saleh O."/>
            <person name="Blanc G."/>
            <person name="Decker E.L."/>
            <person name="van Gessel N."/>
            <person name="Grimwood J."/>
            <person name="Hayes R.D."/>
            <person name="Graham S.W."/>
            <person name="Gunter L.E."/>
            <person name="McDaniel S.F."/>
            <person name="Hoernstein S.N.W."/>
            <person name="Larsson A."/>
            <person name="Li F.W."/>
            <person name="Perroud P.F."/>
            <person name="Phillips J."/>
            <person name="Ranjan P."/>
            <person name="Rokshar D.S."/>
            <person name="Rothfels C.J."/>
            <person name="Schneider L."/>
            <person name="Shu S."/>
            <person name="Stevenson D.W."/>
            <person name="Thummler F."/>
            <person name="Tillich M."/>
            <person name="Villarreal Aguilar J.C."/>
            <person name="Widiez T."/>
            <person name="Wong G.K."/>
            <person name="Wymore A."/>
            <person name="Zhang Y."/>
            <person name="Zimmer A.D."/>
            <person name="Quatrano R.S."/>
            <person name="Mayer K.F.X."/>
            <person name="Goodstein D."/>
            <person name="Casacuberta J.M."/>
            <person name="Vandepoele K."/>
            <person name="Reski R."/>
            <person name="Cuming A.C."/>
            <person name="Tuskan G.A."/>
            <person name="Maumus F."/>
            <person name="Salse J."/>
            <person name="Schmutz J."/>
            <person name="Rensing S.A."/>
        </authorList>
    </citation>
    <scope>NUCLEOTIDE SEQUENCE [LARGE SCALE GENOMIC DNA]</scope>
    <source>
        <strain evidence="5 6">cv. Gransden 2004</strain>
    </source>
</reference>
<keyword evidence="3 4" id="KW-0687">Ribonucleoprotein</keyword>
<keyword evidence="2 4" id="KW-0689">Ribosomal protein</keyword>
<dbReference type="HAMAP" id="MF_00514">
    <property type="entry name" value="Ribosomal_bL35"/>
    <property type="match status" value="1"/>
</dbReference>
<evidence type="ECO:0000313" key="6">
    <source>
        <dbReference type="Proteomes" id="UP000006727"/>
    </source>
</evidence>
<protein>
    <recommendedName>
        <fullName evidence="4">50S ribosomal protein L35</fullName>
    </recommendedName>
</protein>
<dbReference type="InterPro" id="IPR001706">
    <property type="entry name" value="Ribosomal_bL35"/>
</dbReference>
<dbReference type="Proteomes" id="UP000006727">
    <property type="component" value="Chromosome 21"/>
</dbReference>
<dbReference type="GO" id="GO:0003735">
    <property type="term" value="F:structural constituent of ribosome"/>
    <property type="evidence" value="ECO:0007669"/>
    <property type="project" value="InterPro"/>
</dbReference>
<evidence type="ECO:0000256" key="1">
    <source>
        <dbReference type="ARBA" id="ARBA00006598"/>
    </source>
</evidence>
<dbReference type="NCBIfam" id="TIGR00001">
    <property type="entry name" value="rpmI_bact"/>
    <property type="match status" value="1"/>
</dbReference>
<comment type="similarity">
    <text evidence="1 4">Belongs to the bacterial ribosomal protein bL35 family.</text>
</comment>
<dbReference type="Gene3D" id="4.10.410.60">
    <property type="match status" value="1"/>
</dbReference>
<gene>
    <name evidence="5" type="primary">LOC112274539</name>
</gene>
<evidence type="ECO:0000256" key="3">
    <source>
        <dbReference type="ARBA" id="ARBA00023274"/>
    </source>
</evidence>